<accession>J4HWR0</accession>
<dbReference type="OrthoDB" id="74360at2759"/>
<sequence>MILFVGHFPYYNAVYLVLFYTGFDHLPYMPFPPSWPVYTPAQKLADWFEYYAEAMELNVWTSATVIHAEPKGGKWKVVVRKSDGTERIFHPDHVIIAVGFGGGVPKMPKIPGQEDFQGQVLHSSQHKSARDHVGQKVLVVGACTSAHDIAADYVDHGVDVTLFQRSSTYIMSTKEGMPRLFKDTFWEGAGPTEVSDRVHASLPAFMLKEMHVRLTSEIAEADKQILEGLKKAGFKLNFGQDGSGFLYNAMTRGGGYYLDVGSCQKIIDGQIKLKNDSQIERFTKTGLLFTDGSELDVDVVLFATGFDGARAAIFRLVGEDLGSKISQMWDLNEEGEAYGAWRYLGVPNFWFMKGDLATCRFHSKHLALQIKAIQEGVYGTRYAP</sequence>
<evidence type="ECO:0000313" key="5">
    <source>
        <dbReference type="Proteomes" id="UP000006352"/>
    </source>
</evidence>
<dbReference type="GO" id="GO:0004499">
    <property type="term" value="F:N,N-dimethylaniline monooxygenase activity"/>
    <property type="evidence" value="ECO:0007669"/>
    <property type="project" value="InterPro"/>
</dbReference>
<dbReference type="InParanoid" id="J4HWR0"/>
<protein>
    <recommendedName>
        <fullName evidence="6">FAD/NAD(P)-binding domain-containing protein</fullName>
    </recommendedName>
</protein>
<dbReference type="InterPro" id="IPR020946">
    <property type="entry name" value="Flavin_mOase-like"/>
</dbReference>
<reference evidence="4 5" key="1">
    <citation type="journal article" date="2012" name="Appl. Environ. Microbiol.">
        <title>Short-read sequencing for genomic analysis of the brown rot fungus Fibroporia radiculosa.</title>
        <authorList>
            <person name="Tang J.D."/>
            <person name="Perkins A.D."/>
            <person name="Sonstegard T.S."/>
            <person name="Schroeder S.G."/>
            <person name="Burgess S.C."/>
            <person name="Diehl S.V."/>
        </authorList>
    </citation>
    <scope>NUCLEOTIDE SEQUENCE [LARGE SCALE GENOMIC DNA]</scope>
    <source>
        <strain evidence="4 5">TFFH 294</strain>
    </source>
</reference>
<dbReference type="InterPro" id="IPR036188">
    <property type="entry name" value="FAD/NAD-bd_sf"/>
</dbReference>
<gene>
    <name evidence="4" type="ORF">FIBRA_04803</name>
</gene>
<dbReference type="Proteomes" id="UP000006352">
    <property type="component" value="Unassembled WGS sequence"/>
</dbReference>
<evidence type="ECO:0000256" key="3">
    <source>
        <dbReference type="ARBA" id="ARBA00023002"/>
    </source>
</evidence>
<dbReference type="GeneID" id="24097608"/>
<keyword evidence="2" id="KW-0274">FAD</keyword>
<proteinExistence type="predicted"/>
<evidence type="ECO:0000313" key="4">
    <source>
        <dbReference type="EMBL" id="CCM02697.1"/>
    </source>
</evidence>
<evidence type="ECO:0000256" key="1">
    <source>
        <dbReference type="ARBA" id="ARBA00022630"/>
    </source>
</evidence>
<keyword evidence="3" id="KW-0560">Oxidoreductase</keyword>
<organism evidence="4 5">
    <name type="scientific">Fibroporia radiculosa</name>
    <dbReference type="NCBI Taxonomy" id="599839"/>
    <lineage>
        <taxon>Eukaryota</taxon>
        <taxon>Fungi</taxon>
        <taxon>Dikarya</taxon>
        <taxon>Basidiomycota</taxon>
        <taxon>Agaricomycotina</taxon>
        <taxon>Agaricomycetes</taxon>
        <taxon>Polyporales</taxon>
        <taxon>Fibroporiaceae</taxon>
        <taxon>Fibroporia</taxon>
    </lineage>
</organism>
<evidence type="ECO:0000256" key="2">
    <source>
        <dbReference type="ARBA" id="ARBA00022827"/>
    </source>
</evidence>
<dbReference type="SUPFAM" id="SSF51905">
    <property type="entry name" value="FAD/NAD(P)-binding domain"/>
    <property type="match status" value="2"/>
</dbReference>
<dbReference type="PANTHER" id="PTHR43539">
    <property type="entry name" value="FLAVIN-BINDING MONOOXYGENASE-LIKE PROTEIN (AFU_ORTHOLOGUE AFUA_4G09220)"/>
    <property type="match status" value="1"/>
</dbReference>
<dbReference type="GO" id="GO:0050661">
    <property type="term" value="F:NADP binding"/>
    <property type="evidence" value="ECO:0007669"/>
    <property type="project" value="InterPro"/>
</dbReference>
<dbReference type="Pfam" id="PF00743">
    <property type="entry name" value="FMO-like"/>
    <property type="match status" value="1"/>
</dbReference>
<dbReference type="AlphaFoldDB" id="J4HWR0"/>
<dbReference type="RefSeq" id="XP_012181980.1">
    <property type="nucleotide sequence ID" value="XM_012326590.1"/>
</dbReference>
<keyword evidence="1" id="KW-0285">Flavoprotein</keyword>
<dbReference type="PANTHER" id="PTHR43539:SF26">
    <property type="entry name" value="MONOOXYGENASE, PUTATIVE-RELATED"/>
    <property type="match status" value="1"/>
</dbReference>
<dbReference type="HOGENOM" id="CLU_015676_2_0_1"/>
<dbReference type="Gene3D" id="3.50.50.60">
    <property type="entry name" value="FAD/NAD(P)-binding domain"/>
    <property type="match status" value="2"/>
</dbReference>
<dbReference type="EMBL" id="HE797089">
    <property type="protein sequence ID" value="CCM02697.1"/>
    <property type="molecule type" value="Genomic_DNA"/>
</dbReference>
<evidence type="ECO:0008006" key="6">
    <source>
        <dbReference type="Google" id="ProtNLM"/>
    </source>
</evidence>
<dbReference type="InterPro" id="IPR050982">
    <property type="entry name" value="Auxin_biosynth/cation_transpt"/>
</dbReference>
<name>J4HWR0_9APHY</name>
<keyword evidence="5" id="KW-1185">Reference proteome</keyword>
<dbReference type="GO" id="GO:0050660">
    <property type="term" value="F:flavin adenine dinucleotide binding"/>
    <property type="evidence" value="ECO:0007669"/>
    <property type="project" value="InterPro"/>
</dbReference>
<dbReference type="STRING" id="599839.J4HWR0"/>